<name>A0A9N8DL35_9STRA</name>
<dbReference type="InterPro" id="IPR036770">
    <property type="entry name" value="Ankyrin_rpt-contain_sf"/>
</dbReference>
<keyword evidence="5" id="KW-1185">Reference proteome</keyword>
<dbReference type="InterPro" id="IPR002110">
    <property type="entry name" value="Ankyrin_rpt"/>
</dbReference>
<sequence>MGNRSSSVQPAGPPPLLTAAVMGDLSKFQEEWNGADSVQVLDRQDNNVLHALFSCRGREGAQCQEILNQIHASLSTKAQIQNAYQAKNSLGCTPLWILVAYGNVDLLKHVQEKFAAIDSSVLFQDMLRVPNHQGDSPFLATCSMGNTDMIRFLKQVILTPEQFTTALTASNQKGTTPLQIIVGNSHLTLLQLVLQEGDSSVEKQLMQLNAAGLSLFHICSERNAHDALQALLSFMIDNKAADDKKSDVETLEQVLALKDKNGANTIHVAAFCGNKETVQLWITVIQKACATNDNKTNAVDLLDKMDGQARTPYWLAMVQGKDAVGALLADAGVDTEHPNMVKEIKEAQEQRQARQQQRPQPVDGSALLGR</sequence>
<reference evidence="4" key="1">
    <citation type="submission" date="2020-06" db="EMBL/GenBank/DDBJ databases">
        <authorList>
            <consortium name="Plant Systems Biology data submission"/>
        </authorList>
    </citation>
    <scope>NUCLEOTIDE SEQUENCE</scope>
    <source>
        <strain evidence="4">D6</strain>
    </source>
</reference>
<feature type="region of interest" description="Disordered" evidence="3">
    <location>
        <begin position="345"/>
        <end position="370"/>
    </location>
</feature>
<dbReference type="PANTHER" id="PTHR24123:SF33">
    <property type="entry name" value="PROTEIN HOS4"/>
    <property type="match status" value="1"/>
</dbReference>
<dbReference type="EMBL" id="CAICTM010000188">
    <property type="protein sequence ID" value="CAB9504216.1"/>
    <property type="molecule type" value="Genomic_DNA"/>
</dbReference>
<evidence type="ECO:0000256" key="3">
    <source>
        <dbReference type="SAM" id="MobiDB-lite"/>
    </source>
</evidence>
<protein>
    <submittedName>
        <fullName evidence="4">Uncharacterized protein</fullName>
    </submittedName>
</protein>
<dbReference type="PANTHER" id="PTHR24123">
    <property type="entry name" value="ANKYRIN REPEAT-CONTAINING"/>
    <property type="match status" value="1"/>
</dbReference>
<organism evidence="4 5">
    <name type="scientific">Seminavis robusta</name>
    <dbReference type="NCBI Taxonomy" id="568900"/>
    <lineage>
        <taxon>Eukaryota</taxon>
        <taxon>Sar</taxon>
        <taxon>Stramenopiles</taxon>
        <taxon>Ochrophyta</taxon>
        <taxon>Bacillariophyta</taxon>
        <taxon>Bacillariophyceae</taxon>
        <taxon>Bacillariophycidae</taxon>
        <taxon>Naviculales</taxon>
        <taxon>Naviculaceae</taxon>
        <taxon>Seminavis</taxon>
    </lineage>
</organism>
<comment type="caution">
    <text evidence="4">The sequence shown here is derived from an EMBL/GenBank/DDBJ whole genome shotgun (WGS) entry which is preliminary data.</text>
</comment>
<evidence type="ECO:0000256" key="2">
    <source>
        <dbReference type="ARBA" id="ARBA00023043"/>
    </source>
</evidence>
<dbReference type="SUPFAM" id="SSF48403">
    <property type="entry name" value="Ankyrin repeat"/>
    <property type="match status" value="1"/>
</dbReference>
<dbReference type="AlphaFoldDB" id="A0A9N8DL35"/>
<dbReference type="Proteomes" id="UP001153069">
    <property type="component" value="Unassembled WGS sequence"/>
</dbReference>
<evidence type="ECO:0000313" key="5">
    <source>
        <dbReference type="Proteomes" id="UP001153069"/>
    </source>
</evidence>
<dbReference type="OrthoDB" id="54791at2759"/>
<keyword evidence="2" id="KW-0040">ANK repeat</keyword>
<dbReference type="InterPro" id="IPR051165">
    <property type="entry name" value="Multifunctional_ANK_Repeat"/>
</dbReference>
<dbReference type="SMART" id="SM00248">
    <property type="entry name" value="ANK"/>
    <property type="match status" value="5"/>
</dbReference>
<accession>A0A9N8DL35</accession>
<evidence type="ECO:0000313" key="4">
    <source>
        <dbReference type="EMBL" id="CAB9504216.1"/>
    </source>
</evidence>
<dbReference type="Gene3D" id="1.25.40.20">
    <property type="entry name" value="Ankyrin repeat-containing domain"/>
    <property type="match status" value="2"/>
</dbReference>
<proteinExistence type="predicted"/>
<evidence type="ECO:0000256" key="1">
    <source>
        <dbReference type="ARBA" id="ARBA00022737"/>
    </source>
</evidence>
<keyword evidence="1" id="KW-0677">Repeat</keyword>
<gene>
    <name evidence="4" type="ORF">SEMRO_189_G081640.1</name>
</gene>